<evidence type="ECO:0000313" key="1">
    <source>
        <dbReference type="EMBL" id="MDA3624538.1"/>
    </source>
</evidence>
<evidence type="ECO:0000313" key="2">
    <source>
        <dbReference type="Proteomes" id="UP001210380"/>
    </source>
</evidence>
<name>A0ABT4US43_9PSEU</name>
<dbReference type="EMBL" id="JAQGLA010000003">
    <property type="protein sequence ID" value="MDA3624538.1"/>
    <property type="molecule type" value="Genomic_DNA"/>
</dbReference>
<evidence type="ECO:0008006" key="3">
    <source>
        <dbReference type="Google" id="ProtNLM"/>
    </source>
</evidence>
<gene>
    <name evidence="1" type="ORF">OU415_03750</name>
</gene>
<comment type="caution">
    <text evidence="1">The sequence shown here is derived from an EMBL/GenBank/DDBJ whole genome shotgun (WGS) entry which is preliminary data.</text>
</comment>
<dbReference type="RefSeq" id="WP_270947098.1">
    <property type="nucleotide sequence ID" value="NZ_JAQGLA010000003.1"/>
</dbReference>
<organism evidence="1 2">
    <name type="scientific">Saccharopolyspora oryzae</name>
    <dbReference type="NCBI Taxonomy" id="2997343"/>
    <lineage>
        <taxon>Bacteria</taxon>
        <taxon>Bacillati</taxon>
        <taxon>Actinomycetota</taxon>
        <taxon>Actinomycetes</taxon>
        <taxon>Pseudonocardiales</taxon>
        <taxon>Pseudonocardiaceae</taxon>
        <taxon>Saccharopolyspora</taxon>
    </lineage>
</organism>
<protein>
    <recommendedName>
        <fullName evidence="3">Type II toxin-antitoxin system VapB family antitoxin</fullName>
    </recommendedName>
</protein>
<keyword evidence="2" id="KW-1185">Reference proteome</keyword>
<sequence>MKHLVDVDEGALAAAREQLGTKTIKDTINVALRQAGGMSLHGDDVEAALDVLAGIDFEDRETAWR</sequence>
<reference evidence="1 2" key="1">
    <citation type="submission" date="2022-11" db="EMBL/GenBank/DDBJ databases">
        <title>Draft genome sequence of Saccharopolyspora sp. WRP15-2 isolated from rhizosphere soils of wild rice in Thailand.</title>
        <authorList>
            <person name="Duangmal K."/>
            <person name="Kammanee S."/>
            <person name="Muangham S."/>
        </authorList>
    </citation>
    <scope>NUCLEOTIDE SEQUENCE [LARGE SCALE GENOMIC DNA]</scope>
    <source>
        <strain evidence="1 2">WRP15-2</strain>
    </source>
</reference>
<proteinExistence type="predicted"/>
<accession>A0ABT4US43</accession>
<dbReference type="Proteomes" id="UP001210380">
    <property type="component" value="Unassembled WGS sequence"/>
</dbReference>